<name>A0AAD4CS57_ASPNN</name>
<dbReference type="Gene3D" id="3.10.450.50">
    <property type="match status" value="1"/>
</dbReference>
<dbReference type="SUPFAM" id="SSF54427">
    <property type="entry name" value="NTF2-like"/>
    <property type="match status" value="1"/>
</dbReference>
<dbReference type="InterPro" id="IPR037401">
    <property type="entry name" value="SnoaL-like"/>
</dbReference>
<feature type="domain" description="SnoaL-like" evidence="2">
    <location>
        <begin position="51"/>
        <end position="173"/>
    </location>
</feature>
<proteinExistence type="predicted"/>
<gene>
    <name evidence="3" type="ORF">FE257_003602</name>
</gene>
<accession>A0AAD4CS57</accession>
<dbReference type="Proteomes" id="UP001194746">
    <property type="component" value="Unassembled WGS sequence"/>
</dbReference>
<keyword evidence="1" id="KW-0732">Signal</keyword>
<protein>
    <recommendedName>
        <fullName evidence="2">SnoaL-like domain-containing protein</fullName>
    </recommendedName>
</protein>
<dbReference type="AlphaFoldDB" id="A0AAD4CS57"/>
<dbReference type="Pfam" id="PF13577">
    <property type="entry name" value="SnoaL_4"/>
    <property type="match status" value="1"/>
</dbReference>
<feature type="signal peptide" evidence="1">
    <location>
        <begin position="1"/>
        <end position="18"/>
    </location>
</feature>
<dbReference type="InterPro" id="IPR032710">
    <property type="entry name" value="NTF2-like_dom_sf"/>
</dbReference>
<reference evidence="3" key="1">
    <citation type="journal article" date="2019" name="Beilstein J. Org. Chem.">
        <title>Nanangenines: drimane sesquiterpenoids as the dominant metabolite cohort of a novel Australian fungus, Aspergillus nanangensis.</title>
        <authorList>
            <person name="Lacey H.J."/>
            <person name="Gilchrist C.L.M."/>
            <person name="Crombie A."/>
            <person name="Kalaitzis J.A."/>
            <person name="Vuong D."/>
            <person name="Rutledge P.J."/>
            <person name="Turner P."/>
            <person name="Pitt J.I."/>
            <person name="Lacey E."/>
            <person name="Chooi Y.H."/>
            <person name="Piggott A.M."/>
        </authorList>
    </citation>
    <scope>NUCLEOTIDE SEQUENCE</scope>
    <source>
        <strain evidence="3">MST-FP2251</strain>
    </source>
</reference>
<comment type="caution">
    <text evidence="3">The sequence shown here is derived from an EMBL/GenBank/DDBJ whole genome shotgun (WGS) entry which is preliminary data.</text>
</comment>
<evidence type="ECO:0000259" key="2">
    <source>
        <dbReference type="Pfam" id="PF13577"/>
    </source>
</evidence>
<evidence type="ECO:0000256" key="1">
    <source>
        <dbReference type="SAM" id="SignalP"/>
    </source>
</evidence>
<dbReference type="EMBL" id="VCAU01000017">
    <property type="protein sequence ID" value="KAF9891591.1"/>
    <property type="molecule type" value="Genomic_DNA"/>
</dbReference>
<evidence type="ECO:0000313" key="3">
    <source>
        <dbReference type="EMBL" id="KAF9891591.1"/>
    </source>
</evidence>
<organism evidence="3 4">
    <name type="scientific">Aspergillus nanangensis</name>
    <dbReference type="NCBI Taxonomy" id="2582783"/>
    <lineage>
        <taxon>Eukaryota</taxon>
        <taxon>Fungi</taxon>
        <taxon>Dikarya</taxon>
        <taxon>Ascomycota</taxon>
        <taxon>Pezizomycotina</taxon>
        <taxon>Eurotiomycetes</taxon>
        <taxon>Eurotiomycetidae</taxon>
        <taxon>Eurotiales</taxon>
        <taxon>Aspergillaceae</taxon>
        <taxon>Aspergillus</taxon>
        <taxon>Aspergillus subgen. Circumdati</taxon>
    </lineage>
</organism>
<reference evidence="3" key="2">
    <citation type="submission" date="2020-02" db="EMBL/GenBank/DDBJ databases">
        <authorList>
            <person name="Gilchrist C.L.M."/>
            <person name="Chooi Y.-H."/>
        </authorList>
    </citation>
    <scope>NUCLEOTIDE SEQUENCE</scope>
    <source>
        <strain evidence="3">MST-FP2251</strain>
    </source>
</reference>
<keyword evidence="4" id="KW-1185">Reference proteome</keyword>
<evidence type="ECO:0000313" key="4">
    <source>
        <dbReference type="Proteomes" id="UP001194746"/>
    </source>
</evidence>
<sequence>MRFFTSVALLSIATAVTASDHELQPFGTAPIPAASLPTSFPPVDTQRSGVIEAIRNTLALYPFAIDGKNFAALSNVFAADAVANYSAPLNVLTPLSTIESVLEASTACVTTQHHFGTQLIDPLSPSVAESITYYTASHFGTGNQTGQVAYAYGQYQDTWNRQHDGSWRIVHRNLVYMGPIIGNQAVFLC</sequence>
<feature type="chain" id="PRO_5042211679" description="SnoaL-like domain-containing protein" evidence="1">
    <location>
        <begin position="19"/>
        <end position="189"/>
    </location>
</feature>